<evidence type="ECO:0000313" key="5">
    <source>
        <dbReference type="Proteomes" id="UP001232156"/>
    </source>
</evidence>
<name>A0ABU1D590_9BURK</name>
<dbReference type="PROSITE" id="PS51257">
    <property type="entry name" value="PROKAR_LIPOPROTEIN"/>
    <property type="match status" value="1"/>
</dbReference>
<dbReference type="RefSeq" id="WP_347286793.1">
    <property type="nucleotide sequence ID" value="NZ_JAUZQE010000011.1"/>
</dbReference>
<evidence type="ECO:0000256" key="1">
    <source>
        <dbReference type="ARBA" id="ARBA00022729"/>
    </source>
</evidence>
<feature type="chain" id="PRO_5046785091" evidence="3">
    <location>
        <begin position="21"/>
        <end position="678"/>
    </location>
</feature>
<proteinExistence type="predicted"/>
<gene>
    <name evidence="4" type="ORF">Q8947_06410</name>
</gene>
<dbReference type="Proteomes" id="UP001232156">
    <property type="component" value="Unassembled WGS sequence"/>
</dbReference>
<dbReference type="InterPro" id="IPR004886">
    <property type="entry name" value="Glucanosyltransferase"/>
</dbReference>
<dbReference type="Gene3D" id="3.20.20.80">
    <property type="entry name" value="Glycosidases"/>
    <property type="match status" value="1"/>
</dbReference>
<feature type="signal peptide" evidence="3">
    <location>
        <begin position="1"/>
        <end position="20"/>
    </location>
</feature>
<evidence type="ECO:0000313" key="4">
    <source>
        <dbReference type="EMBL" id="MDR4125615.1"/>
    </source>
</evidence>
<dbReference type="InterPro" id="IPR017853">
    <property type="entry name" value="GH"/>
</dbReference>
<organism evidence="4 5">
    <name type="scientific">Yanghanlia caeni</name>
    <dbReference type="NCBI Taxonomy" id="3064283"/>
    <lineage>
        <taxon>Bacteria</taxon>
        <taxon>Pseudomonadati</taxon>
        <taxon>Pseudomonadota</taxon>
        <taxon>Betaproteobacteria</taxon>
        <taxon>Burkholderiales</taxon>
        <taxon>Alcaligenaceae</taxon>
        <taxon>Yanghanlia</taxon>
    </lineage>
</organism>
<evidence type="ECO:0000256" key="2">
    <source>
        <dbReference type="ARBA" id="ARBA00023180"/>
    </source>
</evidence>
<keyword evidence="2" id="KW-0325">Glycoprotein</keyword>
<comment type="caution">
    <text evidence="4">The sequence shown here is derived from an EMBL/GenBank/DDBJ whole genome shotgun (WGS) entry which is preliminary data.</text>
</comment>
<dbReference type="SUPFAM" id="SSF51445">
    <property type="entry name" value="(Trans)glycosidases"/>
    <property type="match status" value="1"/>
</dbReference>
<keyword evidence="1 3" id="KW-0732">Signal</keyword>
<dbReference type="EMBL" id="JAUZQE010000011">
    <property type="protein sequence ID" value="MDR4125615.1"/>
    <property type="molecule type" value="Genomic_DNA"/>
</dbReference>
<reference evidence="4 5" key="1">
    <citation type="submission" date="2023-08" db="EMBL/GenBank/DDBJ databases">
        <title>Alcaligenaceae gen. nov., a novel taxon isolated from the sludge of Yixing Pesticide Factory.</title>
        <authorList>
            <person name="Ruan L."/>
        </authorList>
    </citation>
    <scope>NUCLEOTIDE SEQUENCE [LARGE SCALE GENOMIC DNA]</scope>
    <source>
        <strain evidence="4 5">LG-2</strain>
    </source>
</reference>
<dbReference type="Pfam" id="PF03198">
    <property type="entry name" value="Glyco_hydro_72"/>
    <property type="match status" value="1"/>
</dbReference>
<protein>
    <submittedName>
        <fullName evidence="4">Uncharacterized protein</fullName>
    </submittedName>
</protein>
<accession>A0ABU1D590</accession>
<keyword evidence="5" id="KW-1185">Reference proteome</keyword>
<sequence>MRLRQFMSAAAFFVAATLLAGCGDSSGGGPASVSTAPETEPVSNRIYLLTAESGHMVAETTPEDYTQRQWRLTLEAPDETAFWYSDRPERDSGTTALARYVDATWQSAYGETPPHATLQFLPEFDTVLESLYVALSGPQYDAAAGTVSFSAKVLDDTIDLTLPERFEFTAAVLNVLNNAEDDVEVASYVQYADNAALRPSTTSGGLELVMTGTGPDMLWVDNAPGTYSSNQTVESFMLRWQHLFADNPPNAALAGTTPTGATKLYFVTLTDPVYDPAAGELRYTATPLDTSHGALEMLTHSVLLIDSGPFTRFPLPGKGVAYQPFSFGYNPSQANSSELFFGSDIARKEFGSYWGTTSYLRSQSCAPNCRNDLKTLRGMNVNLIRLYDWDPRQDHSQFLNHAKTNGITVLASISNWLAETTDVQPSEWAQHLEPFFNSRNFAQGNNWHPAIAGITITNELDRNSAHFHKAIGLIAEFLRIADSKGFSKSVLVCAPVTFEMKPNDLPAWHSFRTFLNDPRLAPYQDRLMLCPNAYNSKKDLFDDFNGTGQGWVQQTYREFGKPILFTELGLSRTENYYTPEFIRDQLKAVIAYQKQHPEQLLGATIFQFSNKVWMQTPDDSLSEGAFGMFRHGAVVKTLNPQLSDFDPLVAFTNNPGTLVIDALERTSTYYAVEEAYRD</sequence>
<evidence type="ECO:0000256" key="3">
    <source>
        <dbReference type="SAM" id="SignalP"/>
    </source>
</evidence>